<evidence type="ECO:0000313" key="1">
    <source>
        <dbReference type="EMBL" id="PPQ25996.1"/>
    </source>
</evidence>
<evidence type="ECO:0000313" key="2">
    <source>
        <dbReference type="Proteomes" id="UP000239089"/>
    </source>
</evidence>
<sequence length="61" mass="6710">MSDVARLRALHQLMRAAEDCDADALLDVDYSEEFLPRTENPASLPLKRVRAAAVAVKLKSA</sequence>
<name>A0A2S6MUG0_9HYPH</name>
<reference evidence="1 2" key="1">
    <citation type="journal article" date="2018" name="Arch. Microbiol.">
        <title>New insights into the metabolic potential of the phototrophic purple bacterium Rhodopila globiformis DSM 161(T) from its draft genome sequence and evidence for a vanadium-dependent nitrogenase.</title>
        <authorList>
            <person name="Imhoff J.F."/>
            <person name="Rahn T."/>
            <person name="Kunzel S."/>
            <person name="Neulinger S.C."/>
        </authorList>
    </citation>
    <scope>NUCLEOTIDE SEQUENCE [LARGE SCALE GENOMIC DNA]</scope>
    <source>
        <strain evidence="1 2">DSM 16996</strain>
    </source>
</reference>
<dbReference type="AlphaFoldDB" id="A0A2S6MUG0"/>
<keyword evidence="2" id="KW-1185">Reference proteome</keyword>
<protein>
    <submittedName>
        <fullName evidence="1">Uncharacterized protein</fullName>
    </submittedName>
</protein>
<gene>
    <name evidence="1" type="ORF">CCR94_23510</name>
</gene>
<proteinExistence type="predicted"/>
<accession>A0A2S6MUG0</accession>
<organism evidence="1 2">
    <name type="scientific">Rhodoblastus sphagnicola</name>
    <dbReference type="NCBI Taxonomy" id="333368"/>
    <lineage>
        <taxon>Bacteria</taxon>
        <taxon>Pseudomonadati</taxon>
        <taxon>Pseudomonadota</taxon>
        <taxon>Alphaproteobacteria</taxon>
        <taxon>Hyphomicrobiales</taxon>
        <taxon>Rhodoblastaceae</taxon>
        <taxon>Rhodoblastus</taxon>
    </lineage>
</organism>
<comment type="caution">
    <text evidence="1">The sequence shown here is derived from an EMBL/GenBank/DDBJ whole genome shotgun (WGS) entry which is preliminary data.</text>
</comment>
<dbReference type="Proteomes" id="UP000239089">
    <property type="component" value="Unassembled WGS sequence"/>
</dbReference>
<dbReference type="EMBL" id="NHSJ01000138">
    <property type="protein sequence ID" value="PPQ25996.1"/>
    <property type="molecule type" value="Genomic_DNA"/>
</dbReference>